<name>A0A1G2PA03_9BACT</name>
<evidence type="ECO:0000259" key="1">
    <source>
        <dbReference type="Pfam" id="PF07929"/>
    </source>
</evidence>
<dbReference type="EMBL" id="MHSL01000002">
    <property type="protein sequence ID" value="OHA44431.1"/>
    <property type="molecule type" value="Genomic_DNA"/>
</dbReference>
<dbReference type="Pfam" id="PF07929">
    <property type="entry name" value="PRiA4_ORF3"/>
    <property type="match status" value="1"/>
</dbReference>
<accession>A0A1G2PA03</accession>
<evidence type="ECO:0000313" key="2">
    <source>
        <dbReference type="EMBL" id="OHA44431.1"/>
    </source>
</evidence>
<dbReference type="InterPro" id="IPR024047">
    <property type="entry name" value="MM3350-like_sf"/>
</dbReference>
<proteinExistence type="predicted"/>
<organism evidence="2 3">
    <name type="scientific">Candidatus Taylorbacteria bacterium RIFCSPLOWO2_12_FULL_44_15c</name>
    <dbReference type="NCBI Taxonomy" id="1802333"/>
    <lineage>
        <taxon>Bacteria</taxon>
        <taxon>Candidatus Tayloriibacteriota</taxon>
    </lineage>
</organism>
<evidence type="ECO:0000313" key="3">
    <source>
        <dbReference type="Proteomes" id="UP000176355"/>
    </source>
</evidence>
<dbReference type="AlphaFoldDB" id="A0A1G2PA03"/>
<feature type="domain" description="Plasmid pRiA4b Orf3-like" evidence="1">
    <location>
        <begin position="12"/>
        <end position="144"/>
    </location>
</feature>
<dbReference type="Gene3D" id="3.10.290.30">
    <property type="entry name" value="MM3350-like"/>
    <property type="match status" value="1"/>
</dbReference>
<protein>
    <recommendedName>
        <fullName evidence="1">Plasmid pRiA4b Orf3-like domain-containing protein</fullName>
    </recommendedName>
</protein>
<dbReference type="Proteomes" id="UP000176355">
    <property type="component" value="Unassembled WGS sequence"/>
</dbReference>
<reference evidence="2 3" key="1">
    <citation type="journal article" date="2016" name="Nat. Commun.">
        <title>Thousands of microbial genomes shed light on interconnected biogeochemical processes in an aquifer system.</title>
        <authorList>
            <person name="Anantharaman K."/>
            <person name="Brown C.T."/>
            <person name="Hug L.A."/>
            <person name="Sharon I."/>
            <person name="Castelle C.J."/>
            <person name="Probst A.J."/>
            <person name="Thomas B.C."/>
            <person name="Singh A."/>
            <person name="Wilkins M.J."/>
            <person name="Karaoz U."/>
            <person name="Brodie E.L."/>
            <person name="Williams K.H."/>
            <person name="Hubbard S.S."/>
            <person name="Banfield J.F."/>
        </authorList>
    </citation>
    <scope>NUCLEOTIDE SEQUENCE [LARGE SCALE GENOMIC DNA]</scope>
</reference>
<dbReference type="InterPro" id="IPR012912">
    <property type="entry name" value="Plasmid_pRiA4b_Orf3-like"/>
</dbReference>
<sequence>MKTFIFRTKLLSDKKVAREIEVLENTNLYKLAGAIVDAYDFDFDHCFGFFSKITDGLCFDSERKYELFTDIPDVEQTGAGSVEKTKIGGVWRAAGDKMLFLFDYGDDWRFVVELVGFGEKRQRTKYPRLLKKVGIAPPQYEEVGEEENM</sequence>
<dbReference type="STRING" id="1802333.A3G03_02400"/>
<dbReference type="SUPFAM" id="SSF159941">
    <property type="entry name" value="MM3350-like"/>
    <property type="match status" value="1"/>
</dbReference>
<gene>
    <name evidence="2" type="ORF">A3G03_02400</name>
</gene>
<comment type="caution">
    <text evidence="2">The sequence shown here is derived from an EMBL/GenBank/DDBJ whole genome shotgun (WGS) entry which is preliminary data.</text>
</comment>